<gene>
    <name evidence="2" type="ORF">GCM10009759_15420</name>
</gene>
<proteinExistence type="predicted"/>
<organism evidence="2 3">
    <name type="scientific">Kitasatospora saccharophila</name>
    <dbReference type="NCBI Taxonomy" id="407973"/>
    <lineage>
        <taxon>Bacteria</taxon>
        <taxon>Bacillati</taxon>
        <taxon>Actinomycetota</taxon>
        <taxon>Actinomycetes</taxon>
        <taxon>Kitasatosporales</taxon>
        <taxon>Streptomycetaceae</taxon>
        <taxon>Kitasatospora</taxon>
    </lineage>
</organism>
<comment type="caution">
    <text evidence="2">The sequence shown here is derived from an EMBL/GenBank/DDBJ whole genome shotgun (WGS) entry which is preliminary data.</text>
</comment>
<evidence type="ECO:0000313" key="2">
    <source>
        <dbReference type="EMBL" id="GAA2091094.1"/>
    </source>
</evidence>
<reference evidence="2 3" key="1">
    <citation type="journal article" date="2019" name="Int. J. Syst. Evol. Microbiol.">
        <title>The Global Catalogue of Microorganisms (GCM) 10K type strain sequencing project: providing services to taxonomists for standard genome sequencing and annotation.</title>
        <authorList>
            <consortium name="The Broad Institute Genomics Platform"/>
            <consortium name="The Broad Institute Genome Sequencing Center for Infectious Disease"/>
            <person name="Wu L."/>
            <person name="Ma J."/>
        </authorList>
    </citation>
    <scope>NUCLEOTIDE SEQUENCE [LARGE SCALE GENOMIC DNA]</scope>
    <source>
        <strain evidence="2 3">JCM 14559</strain>
    </source>
</reference>
<dbReference type="InterPro" id="IPR017517">
    <property type="entry name" value="Maleyloyr_isom"/>
</dbReference>
<dbReference type="RefSeq" id="WP_344551109.1">
    <property type="nucleotide sequence ID" value="NZ_BAAANS010000007.1"/>
</dbReference>
<accession>A0ABN2WFB1</accession>
<keyword evidence="2" id="KW-0413">Isomerase</keyword>
<evidence type="ECO:0000259" key="1">
    <source>
        <dbReference type="Pfam" id="PF11716"/>
    </source>
</evidence>
<evidence type="ECO:0000313" key="3">
    <source>
        <dbReference type="Proteomes" id="UP001500897"/>
    </source>
</evidence>
<dbReference type="InterPro" id="IPR034660">
    <property type="entry name" value="DinB/YfiT-like"/>
</dbReference>
<dbReference type="GO" id="GO:0016853">
    <property type="term" value="F:isomerase activity"/>
    <property type="evidence" value="ECO:0007669"/>
    <property type="project" value="UniProtKB-KW"/>
</dbReference>
<name>A0ABN2WFB1_9ACTN</name>
<protein>
    <submittedName>
        <fullName evidence="2">Maleylpyruvate isomerase family mycothiol-dependent enzyme</fullName>
    </submittedName>
</protein>
<dbReference type="PANTHER" id="PTHR40758:SF1">
    <property type="entry name" value="CONSERVED PROTEIN"/>
    <property type="match status" value="1"/>
</dbReference>
<sequence>MTAPLAFPDLLDLIDGRSAALRKAVADAPDPGAQVPSCPGWTLVDLLDHLAGVHLFWAAAVTAGAGFTPVAPELAEGLAFGEALARAEEATEALLAALREAGPDRACWTWWSSDEVASDSRAVARHQVQEVAVHAHDAELAVGAPRPVPAVAALDGLDEFPALYWGSADPWPHGPATVRLRAAEGLERTVELAPGAAPELLELTGTASELLLVLHRRRPAGALLTAGSPALLDHLLAWPRLG</sequence>
<dbReference type="Pfam" id="PF11716">
    <property type="entry name" value="MDMPI_N"/>
    <property type="match status" value="1"/>
</dbReference>
<dbReference type="PANTHER" id="PTHR40758">
    <property type="entry name" value="CONSERVED PROTEIN"/>
    <property type="match status" value="1"/>
</dbReference>
<dbReference type="Proteomes" id="UP001500897">
    <property type="component" value="Unassembled WGS sequence"/>
</dbReference>
<keyword evidence="3" id="KW-1185">Reference proteome</keyword>
<dbReference type="NCBIfam" id="TIGR03083">
    <property type="entry name" value="maleylpyruvate isomerase family mycothiol-dependent enzyme"/>
    <property type="match status" value="1"/>
</dbReference>
<dbReference type="EMBL" id="BAAANS010000007">
    <property type="protein sequence ID" value="GAA2091094.1"/>
    <property type="molecule type" value="Genomic_DNA"/>
</dbReference>
<dbReference type="SUPFAM" id="SSF109854">
    <property type="entry name" value="DinB/YfiT-like putative metalloenzymes"/>
    <property type="match status" value="1"/>
</dbReference>
<feature type="domain" description="Mycothiol-dependent maleylpyruvate isomerase metal-binding" evidence="1">
    <location>
        <begin position="14"/>
        <end position="138"/>
    </location>
</feature>
<dbReference type="InterPro" id="IPR024344">
    <property type="entry name" value="MDMPI_metal-binding"/>
</dbReference>
<dbReference type="Gene3D" id="1.20.120.450">
    <property type="entry name" value="dinb family like domain"/>
    <property type="match status" value="1"/>
</dbReference>